<evidence type="ECO:0000313" key="3">
    <source>
        <dbReference type="EMBL" id="PZF78814.1"/>
    </source>
</evidence>
<feature type="transmembrane region" description="Helical" evidence="2">
    <location>
        <begin position="38"/>
        <end position="57"/>
    </location>
</feature>
<keyword evidence="2" id="KW-0812">Transmembrane</keyword>
<dbReference type="Proteomes" id="UP000248795">
    <property type="component" value="Unassembled WGS sequence"/>
</dbReference>
<accession>A0A2W2BEX6</accession>
<keyword evidence="2" id="KW-1133">Transmembrane helix</keyword>
<name>A0A2W2BEX6_9HYPH</name>
<feature type="compositionally biased region" description="Low complexity" evidence="1">
    <location>
        <begin position="123"/>
        <end position="133"/>
    </location>
</feature>
<gene>
    <name evidence="3" type="ORF">DK847_03185</name>
</gene>
<evidence type="ECO:0000256" key="2">
    <source>
        <dbReference type="SAM" id="Phobius"/>
    </source>
</evidence>
<dbReference type="AlphaFoldDB" id="A0A2W2BEX6"/>
<proteinExistence type="predicted"/>
<protein>
    <submittedName>
        <fullName evidence="3">Uncharacterized protein</fullName>
    </submittedName>
</protein>
<evidence type="ECO:0000256" key="1">
    <source>
        <dbReference type="SAM" id="MobiDB-lite"/>
    </source>
</evidence>
<dbReference type="RefSeq" id="WP_111196142.1">
    <property type="nucleotide sequence ID" value="NZ_QKVK01000001.1"/>
</dbReference>
<keyword evidence="4" id="KW-1185">Reference proteome</keyword>
<evidence type="ECO:0000313" key="4">
    <source>
        <dbReference type="Proteomes" id="UP000248795"/>
    </source>
</evidence>
<dbReference type="EMBL" id="QKVK01000001">
    <property type="protein sequence ID" value="PZF78814.1"/>
    <property type="molecule type" value="Genomic_DNA"/>
</dbReference>
<keyword evidence="2" id="KW-0472">Membrane</keyword>
<comment type="caution">
    <text evidence="3">The sequence shown here is derived from an EMBL/GenBank/DDBJ whole genome shotgun (WGS) entry which is preliminary data.</text>
</comment>
<reference evidence="4" key="1">
    <citation type="submission" date="2018-06" db="EMBL/GenBank/DDBJ databases">
        <title>Aestuariibacter litoralis strain KCTC 52945T.</title>
        <authorList>
            <person name="Li X."/>
            <person name="Salam N."/>
            <person name="Li J.-L."/>
            <person name="Chen Y.-M."/>
            <person name="Yang Z.-W."/>
            <person name="Zhang L.-Y."/>
            <person name="Han M.-X."/>
            <person name="Xiao M."/>
            <person name="Li W.-J."/>
        </authorList>
    </citation>
    <scope>NUCLEOTIDE SEQUENCE [LARGE SCALE GENOMIC DNA]</scope>
    <source>
        <strain evidence="4">KCTC 52945</strain>
    </source>
</reference>
<sequence length="155" mass="16863">MADPRRSLRLLFKFGLLVTLPLTGYLWAQTGVSPLTIGMSVACVVMALGAEGLASVAESRLSQLRAQAEAEELTYRSEATVQDERIRQMDRIVETMSNQNHDLRGKLVALHGELHRLDEELALLPADAPADPQGGDEPEGGGGDVTDISTLRNRR</sequence>
<organism evidence="3 4">
    <name type="scientific">Aestuariivirga litoralis</name>
    <dbReference type="NCBI Taxonomy" id="2650924"/>
    <lineage>
        <taxon>Bacteria</taxon>
        <taxon>Pseudomonadati</taxon>
        <taxon>Pseudomonadota</taxon>
        <taxon>Alphaproteobacteria</taxon>
        <taxon>Hyphomicrobiales</taxon>
        <taxon>Aestuariivirgaceae</taxon>
        <taxon>Aestuariivirga</taxon>
    </lineage>
</organism>
<feature type="region of interest" description="Disordered" evidence="1">
    <location>
        <begin position="123"/>
        <end position="155"/>
    </location>
</feature>